<dbReference type="GO" id="GO:0003677">
    <property type="term" value="F:DNA binding"/>
    <property type="evidence" value="ECO:0007669"/>
    <property type="project" value="UniProtKB-KW"/>
</dbReference>
<feature type="domain" description="Xylanolytic transcriptional activator regulatory" evidence="5">
    <location>
        <begin position="53"/>
        <end position="269"/>
    </location>
</feature>
<name>A0A0D1X2Y3_EXOME</name>
<protein>
    <recommendedName>
        <fullName evidence="5">Xylanolytic transcriptional activator regulatory domain-containing protein</fullName>
    </recommendedName>
</protein>
<dbReference type="GeneID" id="27317859"/>
<dbReference type="HOGENOM" id="CLU_005767_1_0_1"/>
<dbReference type="RefSeq" id="XP_016227684.1">
    <property type="nucleotide sequence ID" value="XM_016364035.1"/>
</dbReference>
<dbReference type="EMBL" id="KN847520">
    <property type="protein sequence ID" value="KIV96110.1"/>
    <property type="molecule type" value="Genomic_DNA"/>
</dbReference>
<dbReference type="GO" id="GO:0008270">
    <property type="term" value="F:zinc ion binding"/>
    <property type="evidence" value="ECO:0007669"/>
    <property type="project" value="InterPro"/>
</dbReference>
<keyword evidence="1" id="KW-0805">Transcription regulation</keyword>
<organism evidence="6 7">
    <name type="scientific">Exophiala mesophila</name>
    <name type="common">Black yeast-like fungus</name>
    <dbReference type="NCBI Taxonomy" id="212818"/>
    <lineage>
        <taxon>Eukaryota</taxon>
        <taxon>Fungi</taxon>
        <taxon>Dikarya</taxon>
        <taxon>Ascomycota</taxon>
        <taxon>Pezizomycotina</taxon>
        <taxon>Eurotiomycetes</taxon>
        <taxon>Chaetothyriomycetidae</taxon>
        <taxon>Chaetothyriales</taxon>
        <taxon>Herpotrichiellaceae</taxon>
        <taxon>Exophiala</taxon>
    </lineage>
</organism>
<evidence type="ECO:0000313" key="7">
    <source>
        <dbReference type="Proteomes" id="UP000054302"/>
    </source>
</evidence>
<dbReference type="Proteomes" id="UP000054302">
    <property type="component" value="Unassembled WGS sequence"/>
</dbReference>
<dbReference type="PANTHER" id="PTHR47424">
    <property type="entry name" value="REGULATORY PROTEIN GAL4"/>
    <property type="match status" value="1"/>
</dbReference>
<dbReference type="PANTHER" id="PTHR47424:SF3">
    <property type="entry name" value="REGULATORY PROTEIN GAL4"/>
    <property type="match status" value="1"/>
</dbReference>
<evidence type="ECO:0000259" key="5">
    <source>
        <dbReference type="Pfam" id="PF04082"/>
    </source>
</evidence>
<evidence type="ECO:0000256" key="2">
    <source>
        <dbReference type="ARBA" id="ARBA00023125"/>
    </source>
</evidence>
<dbReference type="InterPro" id="IPR051127">
    <property type="entry name" value="Fungal_SecMet_Regulators"/>
</dbReference>
<sequence>MDFAKVLIGDQDIDDVGGDCAPHDLAPSVQNSQQHFHLKTISNLWPEVINAGLEAYFDRFDWFVQLLHEPTFAARASEILQTSTWEEEELCEVILVLMVAALGFQCASNDDSWYGHQLLNPLNVNAMSMAKSLLTEVGVHFYQVLMQSRIEAYQIVMLLNIYHVYFGSLNFARHISGIPAQCAHKLGLHRDDGSTLDHISYQVGIRCWNHAVVGELFASMIYGKPTSLDPSFARFRHMTDLQDQDFPPLTAGLTILNDSSTPLSPLKFHVLKFELYGVIKDHLQATKALELGPRITVQDLTFLVQAVKLAEVKLAKWRSELPPVFDPSHWTGSDPWGDLLVDDLSCTAKDRSCRRNLALQGVVLQVLHDSAIIMSHRPLLQCRISNSSDLTSALKDIPDSLGISAAAALRISRIPIGRFEHHLALSFTFMHLFTAGVILCVPPTCLPYSQLASDSKSGVLRIISASRALERTNSIARYTNQLLTKLYRKTIQHEMESALRNADPETFALASHRRPNNVLPVAWTETSAARPGINSKVSPSLQVSPAETDYDAAPVPGSCGTADLEGETRLGLDMSTLDASAQPAFSYALFDSAQRETFVPYINDHLEEAFGAFEQMFDLNFSTHSPYNDFGYNNPFA</sequence>
<accession>A0A0D1X2Y3</accession>
<evidence type="ECO:0000256" key="4">
    <source>
        <dbReference type="ARBA" id="ARBA00023242"/>
    </source>
</evidence>
<gene>
    <name evidence="6" type="ORF">PV10_00014</name>
</gene>
<dbReference type="Pfam" id="PF04082">
    <property type="entry name" value="Fungal_trans"/>
    <property type="match status" value="1"/>
</dbReference>
<evidence type="ECO:0000256" key="1">
    <source>
        <dbReference type="ARBA" id="ARBA00023015"/>
    </source>
</evidence>
<dbReference type="OrthoDB" id="3266505at2759"/>
<dbReference type="GO" id="GO:0006351">
    <property type="term" value="P:DNA-templated transcription"/>
    <property type="evidence" value="ECO:0007669"/>
    <property type="project" value="InterPro"/>
</dbReference>
<proteinExistence type="predicted"/>
<dbReference type="VEuPathDB" id="FungiDB:PV10_00014"/>
<keyword evidence="7" id="KW-1185">Reference proteome</keyword>
<reference evidence="6 7" key="1">
    <citation type="submission" date="2015-01" db="EMBL/GenBank/DDBJ databases">
        <title>The Genome Sequence of Exophiala mesophila CBS40295.</title>
        <authorList>
            <consortium name="The Broad Institute Genomics Platform"/>
            <person name="Cuomo C."/>
            <person name="de Hoog S."/>
            <person name="Gorbushina A."/>
            <person name="Stielow B."/>
            <person name="Teixiera M."/>
            <person name="Abouelleil A."/>
            <person name="Chapman S.B."/>
            <person name="Priest M."/>
            <person name="Young S.K."/>
            <person name="Wortman J."/>
            <person name="Nusbaum C."/>
            <person name="Birren B."/>
        </authorList>
    </citation>
    <scope>NUCLEOTIDE SEQUENCE [LARGE SCALE GENOMIC DNA]</scope>
    <source>
        <strain evidence="6 7">CBS 40295</strain>
    </source>
</reference>
<keyword evidence="2" id="KW-0238">DNA-binding</keyword>
<dbReference type="InterPro" id="IPR007219">
    <property type="entry name" value="XnlR_reg_dom"/>
</dbReference>
<dbReference type="AlphaFoldDB" id="A0A0D1X2Y3"/>
<keyword evidence="4" id="KW-0539">Nucleus</keyword>
<evidence type="ECO:0000313" key="6">
    <source>
        <dbReference type="EMBL" id="KIV96110.1"/>
    </source>
</evidence>
<dbReference type="CDD" id="cd12148">
    <property type="entry name" value="fungal_TF_MHR"/>
    <property type="match status" value="1"/>
</dbReference>
<keyword evidence="3" id="KW-0804">Transcription</keyword>
<evidence type="ECO:0000256" key="3">
    <source>
        <dbReference type="ARBA" id="ARBA00023163"/>
    </source>
</evidence>
<dbReference type="STRING" id="212818.A0A0D1X2Y3"/>